<dbReference type="GO" id="GO:0016020">
    <property type="term" value="C:membrane"/>
    <property type="evidence" value="ECO:0007669"/>
    <property type="project" value="UniProtKB-SubCell"/>
</dbReference>
<evidence type="ECO:0000313" key="13">
    <source>
        <dbReference type="Proteomes" id="UP001634007"/>
    </source>
</evidence>
<protein>
    <recommendedName>
        <fullName evidence="11">Calcium uniporter protein C-terminal domain-containing protein</fullName>
    </recommendedName>
</protein>
<keyword evidence="8" id="KW-0406">Ion transport</keyword>
<keyword evidence="3" id="KW-0813">Transport</keyword>
<dbReference type="PANTHER" id="PTHR13462">
    <property type="entry name" value="CALCIUM UNIPORTER PROTEIN, MITOCHONDRIAL"/>
    <property type="match status" value="1"/>
</dbReference>
<dbReference type="GO" id="GO:0006816">
    <property type="term" value="P:calcium ion transport"/>
    <property type="evidence" value="ECO:0007669"/>
    <property type="project" value="UniProtKB-KW"/>
</dbReference>
<keyword evidence="4" id="KW-0109">Calcium transport</keyword>
<keyword evidence="13" id="KW-1185">Reference proteome</keyword>
<comment type="similarity">
    <text evidence="2">Belongs to the MCU (TC 1.A.77) family.</text>
</comment>
<evidence type="ECO:0000259" key="11">
    <source>
        <dbReference type="Pfam" id="PF04678"/>
    </source>
</evidence>
<keyword evidence="5" id="KW-0812">Transmembrane</keyword>
<gene>
    <name evidence="12" type="ORF">ACJRO7_023455</name>
</gene>
<evidence type="ECO:0000256" key="8">
    <source>
        <dbReference type="ARBA" id="ARBA00023065"/>
    </source>
</evidence>
<comment type="caution">
    <text evidence="12">The sequence shown here is derived from an EMBL/GenBank/DDBJ whole genome shotgun (WGS) entry which is preliminary data.</text>
</comment>
<comment type="subcellular location">
    <subcellularLocation>
        <location evidence="1">Membrane</location>
        <topology evidence="1">Multi-pass membrane protein</topology>
    </subcellularLocation>
</comment>
<reference evidence="12 13" key="1">
    <citation type="submission" date="2024-11" db="EMBL/GenBank/DDBJ databases">
        <title>Chromosome-level genome assembly of Eucalyptus globulus Labill. provides insights into its genome evolution.</title>
        <authorList>
            <person name="Li X."/>
        </authorList>
    </citation>
    <scope>NUCLEOTIDE SEQUENCE [LARGE SCALE GENOMIC DNA]</scope>
    <source>
        <strain evidence="12">CL2024</strain>
        <tissue evidence="12">Fresh tender leaves</tissue>
    </source>
</reference>
<dbReference type="PANTHER" id="PTHR13462:SF17">
    <property type="entry name" value="CALCIUM UNIPORTER PROTEIN 4, MITOCHONDRIAL"/>
    <property type="match status" value="1"/>
</dbReference>
<keyword evidence="7" id="KW-1133">Transmembrane helix</keyword>
<keyword evidence="6" id="KW-0106">Calcium</keyword>
<dbReference type="Pfam" id="PF04678">
    <property type="entry name" value="MCU"/>
    <property type="match status" value="1"/>
</dbReference>
<dbReference type="InterPro" id="IPR039055">
    <property type="entry name" value="MCU_fam"/>
</dbReference>
<keyword evidence="9" id="KW-0472">Membrane</keyword>
<evidence type="ECO:0000256" key="9">
    <source>
        <dbReference type="ARBA" id="ARBA00023136"/>
    </source>
</evidence>
<evidence type="ECO:0000313" key="12">
    <source>
        <dbReference type="EMBL" id="KAL3734107.1"/>
    </source>
</evidence>
<evidence type="ECO:0000256" key="6">
    <source>
        <dbReference type="ARBA" id="ARBA00022837"/>
    </source>
</evidence>
<evidence type="ECO:0000256" key="3">
    <source>
        <dbReference type="ARBA" id="ARBA00022448"/>
    </source>
</evidence>
<name>A0ABD3K8R0_EUCGL</name>
<evidence type="ECO:0000256" key="2">
    <source>
        <dbReference type="ARBA" id="ARBA00005653"/>
    </source>
</evidence>
<feature type="region of interest" description="Disordered" evidence="10">
    <location>
        <begin position="17"/>
        <end position="42"/>
    </location>
</feature>
<evidence type="ECO:0000256" key="10">
    <source>
        <dbReference type="SAM" id="MobiDB-lite"/>
    </source>
</evidence>
<dbReference type="InterPro" id="IPR006769">
    <property type="entry name" value="MCU_C"/>
</dbReference>
<organism evidence="12 13">
    <name type="scientific">Eucalyptus globulus</name>
    <name type="common">Tasmanian blue gum</name>
    <dbReference type="NCBI Taxonomy" id="34317"/>
    <lineage>
        <taxon>Eukaryota</taxon>
        <taxon>Viridiplantae</taxon>
        <taxon>Streptophyta</taxon>
        <taxon>Embryophyta</taxon>
        <taxon>Tracheophyta</taxon>
        <taxon>Spermatophyta</taxon>
        <taxon>Magnoliopsida</taxon>
        <taxon>eudicotyledons</taxon>
        <taxon>Gunneridae</taxon>
        <taxon>Pentapetalae</taxon>
        <taxon>rosids</taxon>
        <taxon>malvids</taxon>
        <taxon>Myrtales</taxon>
        <taxon>Myrtaceae</taxon>
        <taxon>Myrtoideae</taxon>
        <taxon>Eucalypteae</taxon>
        <taxon>Eucalyptus</taxon>
    </lineage>
</organism>
<sequence length="345" mass="38880">MALRRALAKRLFDSPRPTSAAAAAAATPSLQAIPPPPKAATASFHREYLTSPETAKKGLFRRFLQRRAINQAAGPRLPEFLSLPVGDKLRERLRSLDGLGGGGERLRLGGLPPPVDGGPLGGVSVGDARKLLRLSRAEMIKAKLREIDASSISYEEFRRICDQACGAGREEEGAEFAKALDESGNVIVHGNVVILRPEQVTKLMESLLYQSVARPNDPRRRELEQMENQKALIDERARAQVKCELYGGLGFLVAQTLVLMRLTFWELTWDVMEPICFFLTNLHVALAYGFFLRTSTEPSFEGYFQRRFKTKQQKLMKIHNFDADRYRELRRAFYPDESRSSWERA</sequence>
<evidence type="ECO:0000256" key="7">
    <source>
        <dbReference type="ARBA" id="ARBA00022989"/>
    </source>
</evidence>
<evidence type="ECO:0000256" key="4">
    <source>
        <dbReference type="ARBA" id="ARBA00022568"/>
    </source>
</evidence>
<evidence type="ECO:0000256" key="5">
    <source>
        <dbReference type="ARBA" id="ARBA00022692"/>
    </source>
</evidence>
<accession>A0ABD3K8R0</accession>
<proteinExistence type="inferred from homology"/>
<feature type="domain" description="Calcium uniporter protein C-terminal" evidence="11">
    <location>
        <begin position="170"/>
        <end position="329"/>
    </location>
</feature>
<evidence type="ECO:0000256" key="1">
    <source>
        <dbReference type="ARBA" id="ARBA00004141"/>
    </source>
</evidence>
<dbReference type="EMBL" id="JBJKBG010000006">
    <property type="protein sequence ID" value="KAL3734107.1"/>
    <property type="molecule type" value="Genomic_DNA"/>
</dbReference>
<dbReference type="Proteomes" id="UP001634007">
    <property type="component" value="Unassembled WGS sequence"/>
</dbReference>
<dbReference type="AlphaFoldDB" id="A0ABD3K8R0"/>